<evidence type="ECO:0000313" key="1">
    <source>
        <dbReference type="EMBL" id="KLO46238.1"/>
    </source>
</evidence>
<dbReference type="Proteomes" id="UP000036499">
    <property type="component" value="Unassembled WGS sequence"/>
</dbReference>
<feature type="non-terminal residue" evidence="1">
    <location>
        <position position="1"/>
    </location>
</feature>
<reference evidence="1 2" key="1">
    <citation type="submission" date="2015-05" db="EMBL/GenBank/DDBJ databases">
        <title>Genome sequence of Mycobacterium senegalense.</title>
        <authorList>
            <person name="Greninger A.L."/>
            <person name="Miller S."/>
        </authorList>
    </citation>
    <scope>NUCLEOTIDE SEQUENCE [LARGE SCALE GENOMIC DNA]</scope>
    <source>
        <strain evidence="1 2">CK2</strain>
    </source>
</reference>
<accession>A0ABR5FLR2</accession>
<name>A0ABR5FLR2_9MYCO</name>
<dbReference type="EMBL" id="LDPU01000013">
    <property type="protein sequence ID" value="KLO46238.1"/>
    <property type="molecule type" value="Genomic_DNA"/>
</dbReference>
<sequence length="135" mass="15111">ELALIHIDRHGFECFGHHQSFPPSSRPACQTKPRSTVIPTVPLTTGGVPASTAPSAVVGPQLLDQQAVASLVHLGWVGEPVAARFTWAHYLRYCELLGDWATQGDVAVELVEMWLVRRWRERITARRSRHVQGRR</sequence>
<gene>
    <name evidence="1" type="ORF">ABW05_33295</name>
</gene>
<protein>
    <submittedName>
        <fullName evidence="1">Uncharacterized protein</fullName>
    </submittedName>
</protein>
<comment type="caution">
    <text evidence="1">The sequence shown here is derived from an EMBL/GenBank/DDBJ whole genome shotgun (WGS) entry which is preliminary data.</text>
</comment>
<evidence type="ECO:0000313" key="2">
    <source>
        <dbReference type="Proteomes" id="UP000036499"/>
    </source>
</evidence>
<organism evidence="1 2">
    <name type="scientific">Mycolicibacterium senegalense</name>
    <dbReference type="NCBI Taxonomy" id="1796"/>
    <lineage>
        <taxon>Bacteria</taxon>
        <taxon>Bacillati</taxon>
        <taxon>Actinomycetota</taxon>
        <taxon>Actinomycetes</taxon>
        <taxon>Mycobacteriales</taxon>
        <taxon>Mycobacteriaceae</taxon>
        <taxon>Mycolicibacterium</taxon>
    </lineage>
</organism>
<keyword evidence="2" id="KW-1185">Reference proteome</keyword>
<proteinExistence type="predicted"/>